<reference evidence="7 8" key="2">
    <citation type="journal article" date="2011" name="Stand. Genomic Sci.">
        <title>Complete genome sequence of Ferroglobus placidus AEDII12DO.</title>
        <authorList>
            <person name="Anderson I."/>
            <person name="Risso C."/>
            <person name="Holmes D."/>
            <person name="Lucas S."/>
            <person name="Copeland A."/>
            <person name="Lapidus A."/>
            <person name="Cheng J.F."/>
            <person name="Bruce D."/>
            <person name="Goodwin L."/>
            <person name="Pitluck S."/>
            <person name="Saunders E."/>
            <person name="Brettin T."/>
            <person name="Detter J.C."/>
            <person name="Han C."/>
            <person name="Tapia R."/>
            <person name="Larimer F."/>
            <person name="Land M."/>
            <person name="Hauser L."/>
            <person name="Woyke T."/>
            <person name="Lovley D."/>
            <person name="Kyrpides N."/>
            <person name="Ivanova N."/>
        </authorList>
    </citation>
    <scope>NUCLEOTIDE SEQUENCE [LARGE SCALE GENOMIC DNA]</scope>
    <source>
        <strain evidence="8">DSM 10642 / AEDII12DO</strain>
    </source>
</reference>
<dbReference type="InterPro" id="IPR003781">
    <property type="entry name" value="CoA-bd"/>
</dbReference>
<dbReference type="SUPFAM" id="SSF52210">
    <property type="entry name" value="Succinyl-CoA synthetase domains"/>
    <property type="match status" value="2"/>
</dbReference>
<dbReference type="PANTHER" id="PTHR43334">
    <property type="entry name" value="ACETATE--COA LIGASE [ADP-FORMING]"/>
    <property type="match status" value="1"/>
</dbReference>
<dbReference type="Proteomes" id="UP000002613">
    <property type="component" value="Chromosome"/>
</dbReference>
<dbReference type="EMBL" id="CP001899">
    <property type="protein sequence ID" value="ADC64469.1"/>
    <property type="molecule type" value="Genomic_DNA"/>
</dbReference>
<keyword evidence="4" id="KW-0547">Nucleotide-binding</keyword>
<proteinExistence type="predicted"/>
<dbReference type="Gene3D" id="3.40.50.720">
    <property type="entry name" value="NAD(P)-binding Rossmann-like Domain"/>
    <property type="match status" value="1"/>
</dbReference>
<comment type="catalytic activity">
    <reaction evidence="1">
        <text>acetate + ATP + CoA = acetyl-CoA + ADP + phosphate</text>
        <dbReference type="Rhea" id="RHEA:15081"/>
        <dbReference type="ChEBI" id="CHEBI:30089"/>
        <dbReference type="ChEBI" id="CHEBI:30616"/>
        <dbReference type="ChEBI" id="CHEBI:43474"/>
        <dbReference type="ChEBI" id="CHEBI:57287"/>
        <dbReference type="ChEBI" id="CHEBI:57288"/>
        <dbReference type="ChEBI" id="CHEBI:456216"/>
        <dbReference type="EC" id="6.2.1.13"/>
    </reaction>
</comment>
<dbReference type="eggNOG" id="arCOG01340">
    <property type="taxonomic scope" value="Archaea"/>
</dbReference>
<dbReference type="PANTHER" id="PTHR43334:SF2">
    <property type="entry name" value="ACETATE--COA LIGASE [ADP-FORMING]"/>
    <property type="match status" value="1"/>
</dbReference>
<reference evidence="8" key="1">
    <citation type="submission" date="2010-02" db="EMBL/GenBank/DDBJ databases">
        <title>Complete sequence of Ferroglobus placidus DSM 10642.</title>
        <authorList>
            <consortium name="US DOE Joint Genome Institute"/>
            <person name="Lucas S."/>
            <person name="Copeland A."/>
            <person name="Lapidus A."/>
            <person name="Cheng J.-F."/>
            <person name="Bruce D."/>
            <person name="Goodwin L."/>
            <person name="Pitluck S."/>
            <person name="Saunders E."/>
            <person name="Brettin T."/>
            <person name="Detter J.C."/>
            <person name="Han C."/>
            <person name="Tapia R."/>
            <person name="Larimer F."/>
            <person name="Land M."/>
            <person name="Hauser L."/>
            <person name="Kyrpides N."/>
            <person name="Ivanova N."/>
            <person name="Holmes D."/>
            <person name="Lovley D."/>
            <person name="Kyrpides N."/>
            <person name="Anderson I.J."/>
            <person name="Woyke T."/>
        </authorList>
    </citation>
    <scope>NUCLEOTIDE SEQUENCE [LARGE SCALE GENOMIC DNA]</scope>
    <source>
        <strain evidence="8">DSM 10642 / AEDII12DO</strain>
    </source>
</reference>
<dbReference type="Gene3D" id="3.40.50.261">
    <property type="entry name" value="Succinyl-CoA synthetase domains"/>
    <property type="match status" value="2"/>
</dbReference>
<organism evidence="7 8">
    <name type="scientific">Ferroglobus placidus (strain DSM 10642 / AEDII12DO)</name>
    <dbReference type="NCBI Taxonomy" id="589924"/>
    <lineage>
        <taxon>Archaea</taxon>
        <taxon>Methanobacteriati</taxon>
        <taxon>Methanobacteriota</taxon>
        <taxon>Archaeoglobi</taxon>
        <taxon>Archaeoglobales</taxon>
        <taxon>Archaeoglobaceae</taxon>
        <taxon>Ferroglobus</taxon>
    </lineage>
</organism>
<dbReference type="InterPro" id="IPR032875">
    <property type="entry name" value="Succ_CoA_lig_flav_dom"/>
</dbReference>
<dbReference type="InterPro" id="IPR016102">
    <property type="entry name" value="Succinyl-CoA_synth-like"/>
</dbReference>
<evidence type="ECO:0000256" key="1">
    <source>
        <dbReference type="ARBA" id="ARBA00001619"/>
    </source>
</evidence>
<dbReference type="STRING" id="589924.Ferp_0288"/>
<dbReference type="HOGENOM" id="CLU_007415_2_3_2"/>
<dbReference type="KEGG" id="fpl:Ferp_0288"/>
<keyword evidence="3" id="KW-0436">Ligase</keyword>
<sequence length="459" mass="50786">MKIENFQKLFYPKSVAVIGATKNPKKMGFHALNSLVKTFKGKIYAVNPNYDEILGVKAYRSVKDLPETPDLAILAVPRDAIYNSVRELLEKGCRAFVIISAGFREAEIADGEELHKKLKELVDSYNAVVIGPNTFGMVNLKADLNASFTPALSLLKKGDIALISQSGGVCHLIAPYSMREGIGFSKIVGLGNRLNVDFHDMLEYLKDDKETKSIALYIEGIDEPKKLCEKIREVSRVKPVVAMKAGRFEKADKASKSHTGSMAGNYKLYVSALKQHGAVIAEDLIELVSFAKALAMQKPMKGDRVAVISLVAGLGMVASDYCELKGLKLAKFTEETQKQIYEILPPYTIRDNPIDLGFVANDTKTCGEVIELAVGDENVDGAVINYIFSWSEEFLEVPTKAIIKASKEKPLTMCLNYPPGFWDDVKEELESNGIPVFSTPEIAAKSLWALREYDKRVRE</sequence>
<keyword evidence="5" id="KW-0067">ATP-binding</keyword>
<feature type="domain" description="CoA-binding" evidence="6">
    <location>
        <begin position="9"/>
        <end position="103"/>
    </location>
</feature>
<protein>
    <recommendedName>
        <fullName evidence="2">acetate--CoA ligase (ADP-forming)</fullName>
        <ecNumber evidence="2">6.2.1.13</ecNumber>
    </recommendedName>
</protein>
<dbReference type="InterPro" id="IPR051538">
    <property type="entry name" value="Acyl-CoA_Synth/Transferase"/>
</dbReference>
<dbReference type="GO" id="GO:0043758">
    <property type="term" value="F:acetate-CoA ligase (ADP-forming) activity"/>
    <property type="evidence" value="ECO:0007669"/>
    <property type="project" value="UniProtKB-EC"/>
</dbReference>
<dbReference type="PaxDb" id="589924-Ferp_0288"/>
<dbReference type="RefSeq" id="WP_012964816.1">
    <property type="nucleotide sequence ID" value="NC_013849.1"/>
</dbReference>
<evidence type="ECO:0000256" key="4">
    <source>
        <dbReference type="ARBA" id="ARBA00022741"/>
    </source>
</evidence>
<dbReference type="SMART" id="SM00881">
    <property type="entry name" value="CoA_binding"/>
    <property type="match status" value="1"/>
</dbReference>
<dbReference type="OrthoDB" id="50180at2157"/>
<dbReference type="GO" id="GO:0005524">
    <property type="term" value="F:ATP binding"/>
    <property type="evidence" value="ECO:0007669"/>
    <property type="project" value="UniProtKB-KW"/>
</dbReference>
<evidence type="ECO:0000313" key="8">
    <source>
        <dbReference type="Proteomes" id="UP000002613"/>
    </source>
</evidence>
<evidence type="ECO:0000256" key="5">
    <source>
        <dbReference type="ARBA" id="ARBA00022840"/>
    </source>
</evidence>
<dbReference type="SUPFAM" id="SSF51735">
    <property type="entry name" value="NAD(P)-binding Rossmann-fold domains"/>
    <property type="match status" value="1"/>
</dbReference>
<accession>D3S2D9</accession>
<dbReference type="GeneID" id="8777785"/>
<evidence type="ECO:0000259" key="6">
    <source>
        <dbReference type="SMART" id="SM00881"/>
    </source>
</evidence>
<evidence type="ECO:0000256" key="3">
    <source>
        <dbReference type="ARBA" id="ARBA00022598"/>
    </source>
</evidence>
<dbReference type="Pfam" id="PF13380">
    <property type="entry name" value="CoA_binding_2"/>
    <property type="match status" value="1"/>
</dbReference>
<dbReference type="AlphaFoldDB" id="D3S2D9"/>
<keyword evidence="8" id="KW-1185">Reference proteome</keyword>
<evidence type="ECO:0000256" key="2">
    <source>
        <dbReference type="ARBA" id="ARBA00012957"/>
    </source>
</evidence>
<dbReference type="EC" id="6.2.1.13" evidence="2"/>
<evidence type="ECO:0000313" key="7">
    <source>
        <dbReference type="EMBL" id="ADC64469.1"/>
    </source>
</evidence>
<dbReference type="Pfam" id="PF13607">
    <property type="entry name" value="Succ_CoA_lig"/>
    <property type="match status" value="1"/>
</dbReference>
<dbReference type="InterPro" id="IPR036291">
    <property type="entry name" value="NAD(P)-bd_dom_sf"/>
</dbReference>
<name>D3S2D9_FERPA</name>
<gene>
    <name evidence="7" type="ordered locus">Ferp_0288</name>
</gene>